<feature type="transmembrane region" description="Helical" evidence="1">
    <location>
        <begin position="83"/>
        <end position="101"/>
    </location>
</feature>
<evidence type="ECO:0000256" key="1">
    <source>
        <dbReference type="SAM" id="Phobius"/>
    </source>
</evidence>
<keyword evidence="1" id="KW-0812">Transmembrane</keyword>
<dbReference type="AlphaFoldDB" id="A0A2U1SQJ9"/>
<dbReference type="Proteomes" id="UP000245137">
    <property type="component" value="Unassembled WGS sequence"/>
</dbReference>
<dbReference type="RefSeq" id="WP_108917254.1">
    <property type="nucleotide sequence ID" value="NZ_BGJY01000020.1"/>
</dbReference>
<proteinExistence type="predicted"/>
<evidence type="ECO:0000313" key="3">
    <source>
        <dbReference type="Proteomes" id="UP000245137"/>
    </source>
</evidence>
<accession>A0A2U1SQJ9</accession>
<keyword evidence="1" id="KW-1133">Transmembrane helix</keyword>
<protein>
    <recommendedName>
        <fullName evidence="4">YeeE/YedE family protein</fullName>
    </recommendedName>
</protein>
<dbReference type="Pfam" id="PF20398">
    <property type="entry name" value="DUF6691"/>
    <property type="match status" value="1"/>
</dbReference>
<evidence type="ECO:0000313" key="2">
    <source>
        <dbReference type="EMBL" id="PWB93886.1"/>
    </source>
</evidence>
<keyword evidence="1" id="KW-0472">Membrane</keyword>
<feature type="transmembrane region" description="Helical" evidence="1">
    <location>
        <begin position="45"/>
        <end position="63"/>
    </location>
</feature>
<keyword evidence="3" id="KW-1185">Reference proteome</keyword>
<name>A0A2U1SQJ9_METSR</name>
<evidence type="ECO:0008006" key="4">
    <source>
        <dbReference type="Google" id="ProtNLM"/>
    </source>
</evidence>
<dbReference type="EMBL" id="PUIV01000014">
    <property type="protein sequence ID" value="PWB93886.1"/>
    <property type="molecule type" value="Genomic_DNA"/>
</dbReference>
<comment type="caution">
    <text evidence="2">The sequence shown here is derived from an EMBL/GenBank/DDBJ whole genome shotgun (WGS) entry which is preliminary data.</text>
</comment>
<dbReference type="InterPro" id="IPR046513">
    <property type="entry name" value="DUF6691"/>
</dbReference>
<organism evidence="2 3">
    <name type="scientific">Methylosinus sporium</name>
    <dbReference type="NCBI Taxonomy" id="428"/>
    <lineage>
        <taxon>Bacteria</taxon>
        <taxon>Pseudomonadati</taxon>
        <taxon>Pseudomonadota</taxon>
        <taxon>Alphaproteobacteria</taxon>
        <taxon>Hyphomicrobiales</taxon>
        <taxon>Methylocystaceae</taxon>
        <taxon>Methylosinus</taxon>
    </lineage>
</organism>
<reference evidence="2 3" key="1">
    <citation type="journal article" date="2018" name="Appl. Microbiol. Biotechnol.">
        <title>Co-cultivation of the strictly anaerobic methanogen Methanosarcina barkeri with aerobic methanotrophs in an oxygen-limited membrane bioreactor.</title>
        <authorList>
            <person name="In 't Zandt M.H."/>
            <person name="van den Bosch T.J.M."/>
            <person name="Rijkers R."/>
            <person name="van Kessel M.A.H.J."/>
            <person name="Jetten M.S.M."/>
            <person name="Welte C.U."/>
        </authorList>
    </citation>
    <scope>NUCLEOTIDE SEQUENCE [LARGE SCALE GENOMIC DNA]</scope>
    <source>
        <strain evidence="2 3">DSM 17706</strain>
    </source>
</reference>
<feature type="transmembrane region" description="Helical" evidence="1">
    <location>
        <begin position="113"/>
        <end position="132"/>
    </location>
</feature>
<dbReference type="OrthoDB" id="9790409at2"/>
<sequence>MVKSSTLLGLLSGAIFGLGLAVSGMADPARVRGFLDVFGAFDPTLAFVMIGALAPMAIAWRVMRRLERPLAAESFDLPPTSPIDVRLVSGAAIFGLGWGVAGLCPGPALADLALAPLAVAPFVAAMALGMVLQRLTAQKM</sequence>
<gene>
    <name evidence="2" type="ORF">C5689_10620</name>
</gene>